<accession>A0A0A9C2M7</accession>
<organism evidence="1">
    <name type="scientific">Arundo donax</name>
    <name type="common">Giant reed</name>
    <name type="synonym">Donax arundinaceus</name>
    <dbReference type="NCBI Taxonomy" id="35708"/>
    <lineage>
        <taxon>Eukaryota</taxon>
        <taxon>Viridiplantae</taxon>
        <taxon>Streptophyta</taxon>
        <taxon>Embryophyta</taxon>
        <taxon>Tracheophyta</taxon>
        <taxon>Spermatophyta</taxon>
        <taxon>Magnoliopsida</taxon>
        <taxon>Liliopsida</taxon>
        <taxon>Poales</taxon>
        <taxon>Poaceae</taxon>
        <taxon>PACMAD clade</taxon>
        <taxon>Arundinoideae</taxon>
        <taxon>Arundineae</taxon>
        <taxon>Arundo</taxon>
    </lineage>
</organism>
<dbReference type="EMBL" id="GBRH01232088">
    <property type="protein sequence ID" value="JAD65807.1"/>
    <property type="molecule type" value="Transcribed_RNA"/>
</dbReference>
<protein>
    <submittedName>
        <fullName evidence="1">Uncharacterized protein</fullName>
    </submittedName>
</protein>
<dbReference type="AlphaFoldDB" id="A0A0A9C2M7"/>
<evidence type="ECO:0000313" key="1">
    <source>
        <dbReference type="EMBL" id="JAD65807.1"/>
    </source>
</evidence>
<name>A0A0A9C2M7_ARUDO</name>
<reference evidence="1" key="1">
    <citation type="submission" date="2014-09" db="EMBL/GenBank/DDBJ databases">
        <authorList>
            <person name="Magalhaes I.L.F."/>
            <person name="Oliveira U."/>
            <person name="Santos F.R."/>
            <person name="Vidigal T.H.D.A."/>
            <person name="Brescovit A.D."/>
            <person name="Santos A.J."/>
        </authorList>
    </citation>
    <scope>NUCLEOTIDE SEQUENCE</scope>
    <source>
        <tissue evidence="1">Shoot tissue taken approximately 20 cm above the soil surface</tissue>
    </source>
</reference>
<proteinExistence type="predicted"/>
<sequence length="73" mass="7845">MGMSSYLAIFTHLSSSGLATMRTKACLHPPKSLRCMAIGRWRGAQSPCCSTRSMCCPLSCQASWQSLGSSSLQ</sequence>
<reference evidence="1" key="2">
    <citation type="journal article" date="2015" name="Data Brief">
        <title>Shoot transcriptome of the giant reed, Arundo donax.</title>
        <authorList>
            <person name="Barrero R.A."/>
            <person name="Guerrero F.D."/>
            <person name="Moolhuijzen P."/>
            <person name="Goolsby J.A."/>
            <person name="Tidwell J."/>
            <person name="Bellgard S.E."/>
            <person name="Bellgard M.I."/>
        </authorList>
    </citation>
    <scope>NUCLEOTIDE SEQUENCE</scope>
    <source>
        <tissue evidence="1">Shoot tissue taken approximately 20 cm above the soil surface</tissue>
    </source>
</reference>